<organism evidence="3 4">
    <name type="scientific">Catenuloplanes atrovinosus</name>
    <dbReference type="NCBI Taxonomy" id="137266"/>
    <lineage>
        <taxon>Bacteria</taxon>
        <taxon>Bacillati</taxon>
        <taxon>Actinomycetota</taxon>
        <taxon>Actinomycetes</taxon>
        <taxon>Micromonosporales</taxon>
        <taxon>Micromonosporaceae</taxon>
        <taxon>Catenuloplanes</taxon>
    </lineage>
</organism>
<feature type="compositionally biased region" description="Polar residues" evidence="1">
    <location>
        <begin position="274"/>
        <end position="288"/>
    </location>
</feature>
<name>A0AAE3YPW3_9ACTN</name>
<dbReference type="InterPro" id="IPR038468">
    <property type="entry name" value="MmpS_C"/>
</dbReference>
<evidence type="ECO:0000313" key="3">
    <source>
        <dbReference type="EMBL" id="MDR7277490.1"/>
    </source>
</evidence>
<accession>A0AAE3YPW3</accession>
<evidence type="ECO:0000256" key="2">
    <source>
        <dbReference type="SAM" id="SignalP"/>
    </source>
</evidence>
<evidence type="ECO:0000313" key="4">
    <source>
        <dbReference type="Proteomes" id="UP001183643"/>
    </source>
</evidence>
<comment type="caution">
    <text evidence="3">The sequence shown here is derived from an EMBL/GenBank/DDBJ whole genome shotgun (WGS) entry which is preliminary data.</text>
</comment>
<feature type="region of interest" description="Disordered" evidence="1">
    <location>
        <begin position="272"/>
        <end position="294"/>
    </location>
</feature>
<reference evidence="3" key="1">
    <citation type="submission" date="2023-07" db="EMBL/GenBank/DDBJ databases">
        <title>Sequencing the genomes of 1000 actinobacteria strains.</title>
        <authorList>
            <person name="Klenk H.-P."/>
        </authorList>
    </citation>
    <scope>NUCLEOTIDE SEQUENCE</scope>
    <source>
        <strain evidence="3">DSM 44707</strain>
    </source>
</reference>
<dbReference type="Proteomes" id="UP001183643">
    <property type="component" value="Unassembled WGS sequence"/>
</dbReference>
<dbReference type="Gene3D" id="2.60.40.2880">
    <property type="entry name" value="MmpS1-5, C-terminal soluble domain"/>
    <property type="match status" value="1"/>
</dbReference>
<evidence type="ECO:0000256" key="1">
    <source>
        <dbReference type="SAM" id="MobiDB-lite"/>
    </source>
</evidence>
<feature type="signal peptide" evidence="2">
    <location>
        <begin position="1"/>
        <end position="22"/>
    </location>
</feature>
<keyword evidence="2" id="KW-0732">Signal</keyword>
<sequence>MLDRPRRLLAALAAALCLTACGGGGDGGAGPDPAATPTAWPQPVDGKLTEATCDVLTADDFLAVGVHALRWEEREPAPHLGPNAIGCHALGDHWASFILQPDPVSAELYFDYMLNTRTDTVPAETNDVPGADETWFTTAGLNSNLAVRKGSLIFNLSIGFARDDTDFDPRTATATLAGKILERLPGVGAITTGKPHEMVLTVTGKGTRQAQIIYTDPLGGEPVRETVNLPWTTRIKFPAFGQPLSTTLDASAGTVSMTALPSLTCAITIDGIEQPSTAGPGPSTSCRSSFAEPR</sequence>
<dbReference type="RefSeq" id="WP_310369829.1">
    <property type="nucleotide sequence ID" value="NZ_JAVDYB010000001.1"/>
</dbReference>
<proteinExistence type="predicted"/>
<feature type="chain" id="PRO_5042172239" evidence="2">
    <location>
        <begin position="23"/>
        <end position="294"/>
    </location>
</feature>
<gene>
    <name evidence="3" type="ORF">J2S41_004268</name>
</gene>
<dbReference type="EMBL" id="JAVDYB010000001">
    <property type="protein sequence ID" value="MDR7277490.1"/>
    <property type="molecule type" value="Genomic_DNA"/>
</dbReference>
<keyword evidence="4" id="KW-1185">Reference proteome</keyword>
<dbReference type="AlphaFoldDB" id="A0AAE3YPW3"/>
<protein>
    <submittedName>
        <fullName evidence="3">Uncharacterized protein</fullName>
    </submittedName>
</protein>